<accession>F3L4W0</accession>
<dbReference type="InterPro" id="IPR016636">
    <property type="entry name" value="3-oxo-5-alpha-steroid_4-DH"/>
</dbReference>
<evidence type="ECO:0000256" key="3">
    <source>
        <dbReference type="ARBA" id="ARBA00022989"/>
    </source>
</evidence>
<dbReference type="eggNOG" id="ENOG502ZAEZ">
    <property type="taxonomic scope" value="Bacteria"/>
</dbReference>
<dbReference type="GO" id="GO:0003865">
    <property type="term" value="F:3-oxo-5-alpha-steroid 4-dehydrogenase activity"/>
    <property type="evidence" value="ECO:0007669"/>
    <property type="project" value="InterPro"/>
</dbReference>
<proteinExistence type="predicted"/>
<organism evidence="6 7">
    <name type="scientific">Aequoribacter fuscus</name>
    <dbReference type="NCBI Taxonomy" id="2518989"/>
    <lineage>
        <taxon>Bacteria</taxon>
        <taxon>Pseudomonadati</taxon>
        <taxon>Pseudomonadota</taxon>
        <taxon>Gammaproteobacteria</taxon>
        <taxon>Cellvibrionales</taxon>
        <taxon>Halieaceae</taxon>
        <taxon>Aequoribacter</taxon>
    </lineage>
</organism>
<dbReference type="EMBL" id="AEIG01000091">
    <property type="protein sequence ID" value="EGG28630.1"/>
    <property type="molecule type" value="Genomic_DNA"/>
</dbReference>
<evidence type="ECO:0000313" key="7">
    <source>
        <dbReference type="Proteomes" id="UP000005615"/>
    </source>
</evidence>
<protein>
    <submittedName>
        <fullName evidence="6">Putative steroid dehydrogenase</fullName>
    </submittedName>
</protein>
<evidence type="ECO:0000256" key="2">
    <source>
        <dbReference type="ARBA" id="ARBA00022692"/>
    </source>
</evidence>
<dbReference type="Proteomes" id="UP000005615">
    <property type="component" value="Unassembled WGS sequence"/>
</dbReference>
<evidence type="ECO:0000256" key="1">
    <source>
        <dbReference type="ARBA" id="ARBA00004141"/>
    </source>
</evidence>
<feature type="domain" description="3-oxo-5-alpha-steroid 4-dehydrogenase C-terminal" evidence="5">
    <location>
        <begin position="123"/>
        <end position="267"/>
    </location>
</feature>
<evidence type="ECO:0000313" key="6">
    <source>
        <dbReference type="EMBL" id="EGG28630.1"/>
    </source>
</evidence>
<dbReference type="InterPro" id="IPR001104">
    <property type="entry name" value="3-oxo-5_a-steroid_4-DH_C"/>
</dbReference>
<evidence type="ECO:0000259" key="5">
    <source>
        <dbReference type="Pfam" id="PF02544"/>
    </source>
</evidence>
<dbReference type="PANTHER" id="PTHR10556">
    <property type="entry name" value="3-OXO-5-ALPHA-STEROID 4-DEHYDROGENASE"/>
    <property type="match status" value="1"/>
</dbReference>
<dbReference type="STRING" id="2518989.IMCC3088_2738"/>
<evidence type="ECO:0000256" key="4">
    <source>
        <dbReference type="ARBA" id="ARBA00023136"/>
    </source>
</evidence>
<dbReference type="GO" id="GO:0016020">
    <property type="term" value="C:membrane"/>
    <property type="evidence" value="ECO:0007669"/>
    <property type="project" value="UniProtKB-SubCell"/>
</dbReference>
<dbReference type="PANTHER" id="PTHR10556:SF35">
    <property type="entry name" value="3-OXO-5-ALPHA-STEROID 4-DEHYDROGENASE FAMILY PROTEIN"/>
    <property type="match status" value="1"/>
</dbReference>
<keyword evidence="3" id="KW-1133">Transmembrane helix</keyword>
<dbReference type="Pfam" id="PF02544">
    <property type="entry name" value="Steroid_dh"/>
    <property type="match status" value="1"/>
</dbReference>
<comment type="subcellular location">
    <subcellularLocation>
        <location evidence="1">Membrane</location>
        <topology evidence="1">Multi-pass membrane protein</topology>
    </subcellularLocation>
</comment>
<dbReference type="AlphaFoldDB" id="F3L4W0"/>
<keyword evidence="4" id="KW-0472">Membrane</keyword>
<dbReference type="Gene3D" id="1.20.120.1630">
    <property type="match status" value="1"/>
</dbReference>
<comment type="caution">
    <text evidence="6">The sequence shown here is derived from an EMBL/GenBank/DDBJ whole genome shotgun (WGS) entry which is preliminary data.</text>
</comment>
<dbReference type="GO" id="GO:0008202">
    <property type="term" value="P:steroid metabolic process"/>
    <property type="evidence" value="ECO:0007669"/>
    <property type="project" value="InterPro"/>
</dbReference>
<dbReference type="PROSITE" id="PS50244">
    <property type="entry name" value="S5A_REDUCTASE"/>
    <property type="match status" value="1"/>
</dbReference>
<dbReference type="InterPro" id="IPR039357">
    <property type="entry name" value="SRD5A/TECR"/>
</dbReference>
<dbReference type="PIRSF" id="PIRSF015596">
    <property type="entry name" value="5_alpha-SR2"/>
    <property type="match status" value="1"/>
</dbReference>
<name>F3L4W0_9GAMM</name>
<keyword evidence="7" id="KW-1185">Reference proteome</keyword>
<dbReference type="RefSeq" id="WP_009576877.1">
    <property type="nucleotide sequence ID" value="NZ_AEIG01000091.1"/>
</dbReference>
<gene>
    <name evidence="6" type="ORF">IMCC3088_2738</name>
</gene>
<keyword evidence="2" id="KW-0812">Transmembrane</keyword>
<sequence length="267" mass="30294">MQWYTGNTFYDTLLIVGFLYALMIFVSSLYGTAAYGGRFGGGGAKSKGFKLGSKPGWILMELPGLIVFPIVFFMGENSDQIVPLFFLAIWMFHYTNRALVTPLLMRTAPGASQTFAFNVVVAGWITLFMHGYFNAEYIANIGTQYTTEWFSDPRFIIGIAIYAFGFTLNVYSDTILRNLRSKKPDPSEPRYKIPYGGFFKWVSCPQYLGEILSFTGFAIMTWNLGAVFVLAITVGNLAPRAMVTHKWFLKNFDDYPKERKALIPYIW</sequence>
<reference evidence="6 7" key="1">
    <citation type="journal article" date="2011" name="J. Bacteriol.">
        <title>Genome sequence of strain IMCC3088, a proteorhodopsin-containing marine bacterium belonging to the OM60/NOR5 clade.</title>
        <authorList>
            <person name="Jang Y."/>
            <person name="Oh H.M."/>
            <person name="Kang I."/>
            <person name="Lee K."/>
            <person name="Yang S.J."/>
            <person name="Cho J.C."/>
        </authorList>
    </citation>
    <scope>NUCLEOTIDE SEQUENCE [LARGE SCALE GENOMIC DNA]</scope>
    <source>
        <strain evidence="6 7">IMCC3088</strain>
    </source>
</reference>
<dbReference type="OrthoDB" id="4688552at2"/>